<accession>A0AAW5A699</accession>
<reference evidence="1 2" key="1">
    <citation type="submission" date="2019-11" db="EMBL/GenBank/DDBJ databases">
        <title>Epiphytic Pseudomonas syringae from cherry orchards.</title>
        <authorList>
            <person name="Hulin M.T."/>
        </authorList>
    </citation>
    <scope>NUCLEOTIDE SEQUENCE [LARGE SCALE GENOMIC DNA]</scope>
    <source>
        <strain evidence="1 2">PA-6-9F</strain>
    </source>
</reference>
<dbReference type="AlphaFoldDB" id="A0AAW5A699"/>
<gene>
    <name evidence="1" type="ORF">GIW75_19595</name>
</gene>
<sequence length="75" mass="8183">MFVLIDGRPVTLSDDQHDQLLRQLELPSDFVLVDATGLLQHDTGNGTVQIPLPSGQVVAAFENHSGQRRYGVVSI</sequence>
<evidence type="ECO:0000313" key="2">
    <source>
        <dbReference type="Proteomes" id="UP000814172"/>
    </source>
</evidence>
<dbReference type="RefSeq" id="WP_236300311.1">
    <property type="nucleotide sequence ID" value="NZ_WKEB01000002.1"/>
</dbReference>
<dbReference type="EMBL" id="WKEW01000076">
    <property type="protein sequence ID" value="MCF5059153.1"/>
    <property type="molecule type" value="Genomic_DNA"/>
</dbReference>
<evidence type="ECO:0000313" key="1">
    <source>
        <dbReference type="EMBL" id="MCF5059153.1"/>
    </source>
</evidence>
<dbReference type="Proteomes" id="UP000814172">
    <property type="component" value="Unassembled WGS sequence"/>
</dbReference>
<protein>
    <submittedName>
        <fullName evidence="1">Uncharacterized protein</fullName>
    </submittedName>
</protein>
<keyword evidence="2" id="KW-1185">Reference proteome</keyword>
<proteinExistence type="predicted"/>
<comment type="caution">
    <text evidence="1">The sequence shown here is derived from an EMBL/GenBank/DDBJ whole genome shotgun (WGS) entry which is preliminary data.</text>
</comment>
<name>A0AAW5A699_9PSED</name>
<organism evidence="1 2">
    <name type="scientific">Pseudomonas proteolytica</name>
    <dbReference type="NCBI Taxonomy" id="219574"/>
    <lineage>
        <taxon>Bacteria</taxon>
        <taxon>Pseudomonadati</taxon>
        <taxon>Pseudomonadota</taxon>
        <taxon>Gammaproteobacteria</taxon>
        <taxon>Pseudomonadales</taxon>
        <taxon>Pseudomonadaceae</taxon>
        <taxon>Pseudomonas</taxon>
    </lineage>
</organism>